<evidence type="ECO:0000256" key="3">
    <source>
        <dbReference type="ARBA" id="ARBA00022729"/>
    </source>
</evidence>
<evidence type="ECO:0000256" key="2">
    <source>
        <dbReference type="ARBA" id="ARBA00022448"/>
    </source>
</evidence>
<organism evidence="5 6">
    <name type="scientific">Candidatus Ornithospirochaeta stercoravium</name>
    <dbReference type="NCBI Taxonomy" id="2840897"/>
    <lineage>
        <taxon>Bacteria</taxon>
        <taxon>Pseudomonadati</taxon>
        <taxon>Spirochaetota</taxon>
        <taxon>Spirochaetia</taxon>
        <taxon>Spirochaetales</taxon>
        <taxon>Spirochaetaceae</taxon>
        <taxon>Spirochaetaceae incertae sedis</taxon>
        <taxon>Candidatus Ornithospirochaeta</taxon>
    </lineage>
</organism>
<dbReference type="GO" id="GO:0055052">
    <property type="term" value="C:ATP-binding cassette (ABC) transporter complex, substrate-binding subunit-containing"/>
    <property type="evidence" value="ECO:0007669"/>
    <property type="project" value="TreeGrafter"/>
</dbReference>
<dbReference type="Pfam" id="PF13416">
    <property type="entry name" value="SBP_bac_8"/>
    <property type="match status" value="1"/>
</dbReference>
<dbReference type="SUPFAM" id="SSF53850">
    <property type="entry name" value="Periplasmic binding protein-like II"/>
    <property type="match status" value="1"/>
</dbReference>
<evidence type="ECO:0000313" key="5">
    <source>
        <dbReference type="EMBL" id="MBO8468979.1"/>
    </source>
</evidence>
<feature type="chain" id="PRO_5039402996" evidence="4">
    <location>
        <begin position="23"/>
        <end position="419"/>
    </location>
</feature>
<evidence type="ECO:0000256" key="1">
    <source>
        <dbReference type="ARBA" id="ARBA00008520"/>
    </source>
</evidence>
<protein>
    <submittedName>
        <fullName evidence="5">ABC transporter substrate-binding protein</fullName>
    </submittedName>
</protein>
<dbReference type="GO" id="GO:1901982">
    <property type="term" value="F:maltose binding"/>
    <property type="evidence" value="ECO:0007669"/>
    <property type="project" value="TreeGrafter"/>
</dbReference>
<accession>A0A9D9ND31</accession>
<dbReference type="Proteomes" id="UP000810292">
    <property type="component" value="Unassembled WGS sequence"/>
</dbReference>
<dbReference type="PANTHER" id="PTHR30061:SF50">
    <property type="entry name" value="MALTOSE_MALTODEXTRIN-BINDING PERIPLASMIC PROTEIN"/>
    <property type="match status" value="1"/>
</dbReference>
<evidence type="ECO:0000313" key="6">
    <source>
        <dbReference type="Proteomes" id="UP000810292"/>
    </source>
</evidence>
<dbReference type="GO" id="GO:0015768">
    <property type="term" value="P:maltose transport"/>
    <property type="evidence" value="ECO:0007669"/>
    <property type="project" value="TreeGrafter"/>
</dbReference>
<dbReference type="CDD" id="cd14748">
    <property type="entry name" value="PBP2_UgpB"/>
    <property type="match status" value="1"/>
</dbReference>
<reference evidence="5" key="2">
    <citation type="journal article" date="2021" name="PeerJ">
        <title>Extensive microbial diversity within the chicken gut microbiome revealed by metagenomics and culture.</title>
        <authorList>
            <person name="Gilroy R."/>
            <person name="Ravi A."/>
            <person name="Getino M."/>
            <person name="Pursley I."/>
            <person name="Horton D.L."/>
            <person name="Alikhan N.F."/>
            <person name="Baker D."/>
            <person name="Gharbi K."/>
            <person name="Hall N."/>
            <person name="Watson M."/>
            <person name="Adriaenssens E.M."/>
            <person name="Foster-Nyarko E."/>
            <person name="Jarju S."/>
            <person name="Secka A."/>
            <person name="Antonio M."/>
            <person name="Oren A."/>
            <person name="Chaudhuri R.R."/>
            <person name="La Ragione R."/>
            <person name="Hildebrand F."/>
            <person name="Pallen M.J."/>
        </authorList>
    </citation>
    <scope>NUCLEOTIDE SEQUENCE</scope>
    <source>
        <strain evidence="5">14700</strain>
    </source>
</reference>
<dbReference type="AlphaFoldDB" id="A0A9D9ND31"/>
<sequence length="419" mass="46088">MRKGLITMVALLLAGAMLFASAAPETQETEGPIELKFWSLFTGGDGEFFNAMIDNFNASQDEIHMTNDMVRFDDYYTRLTTALAAGTAPDVIVLHQARLINYVPSGVLLPLDDYVSEEMLTDFQTAPLEACRMDGKLYAIPFDVHPIVMYSNKALLEEAGITELPQTAEEFVEAAKKVKETTGQWGSLIDNTTGTYKAYTLTRLFVSLVNQQGGSMLTDDYSAAAFNNEYGYNALVWLQELLNEGVNPNELDYDAAMNMFRLGEGAFYFNGVWATGTMEQAEGLDFVASPLPPFMGKSAAWTDSHTFAIPVQKDQDPAKIEAAIKFMDWMTANADQWALAGNIPTRNSVLEGEAFNALPYRADYAAAVSTVVANPPTPAWGEIYETMSDLLESAVTKNEDPQTALDGMESTVNEIISHY</sequence>
<dbReference type="GO" id="GO:0042956">
    <property type="term" value="P:maltodextrin transmembrane transport"/>
    <property type="evidence" value="ECO:0007669"/>
    <property type="project" value="TreeGrafter"/>
</dbReference>
<dbReference type="EMBL" id="JADIMF010000066">
    <property type="protein sequence ID" value="MBO8468979.1"/>
    <property type="molecule type" value="Genomic_DNA"/>
</dbReference>
<keyword evidence="3 4" id="KW-0732">Signal</keyword>
<dbReference type="PANTHER" id="PTHR30061">
    <property type="entry name" value="MALTOSE-BINDING PERIPLASMIC PROTEIN"/>
    <property type="match status" value="1"/>
</dbReference>
<proteinExistence type="inferred from homology"/>
<reference evidence="5" key="1">
    <citation type="submission" date="2020-10" db="EMBL/GenBank/DDBJ databases">
        <authorList>
            <person name="Gilroy R."/>
        </authorList>
    </citation>
    <scope>NUCLEOTIDE SEQUENCE</scope>
    <source>
        <strain evidence="5">14700</strain>
    </source>
</reference>
<dbReference type="Gene3D" id="3.40.190.10">
    <property type="entry name" value="Periplasmic binding protein-like II"/>
    <property type="match status" value="1"/>
</dbReference>
<evidence type="ECO:0000256" key="4">
    <source>
        <dbReference type="SAM" id="SignalP"/>
    </source>
</evidence>
<feature type="signal peptide" evidence="4">
    <location>
        <begin position="1"/>
        <end position="22"/>
    </location>
</feature>
<dbReference type="InterPro" id="IPR006059">
    <property type="entry name" value="SBP"/>
</dbReference>
<gene>
    <name evidence="5" type="ORF">IAA72_04250</name>
</gene>
<keyword evidence="2" id="KW-0813">Transport</keyword>
<comment type="caution">
    <text evidence="5">The sequence shown here is derived from an EMBL/GenBank/DDBJ whole genome shotgun (WGS) entry which is preliminary data.</text>
</comment>
<name>A0A9D9ND31_9SPIO</name>
<comment type="similarity">
    <text evidence="1">Belongs to the bacterial solute-binding protein 1 family.</text>
</comment>